<evidence type="ECO:0000313" key="1">
    <source>
        <dbReference type="EMBL" id="KAI4350041.1"/>
    </source>
</evidence>
<evidence type="ECO:0000313" key="2">
    <source>
        <dbReference type="Proteomes" id="UP000828941"/>
    </source>
</evidence>
<dbReference type="EMBL" id="CM039429">
    <property type="protein sequence ID" value="KAI4350041.1"/>
    <property type="molecule type" value="Genomic_DNA"/>
</dbReference>
<comment type="caution">
    <text evidence="1">The sequence shown here is derived from an EMBL/GenBank/DDBJ whole genome shotgun (WGS) entry which is preliminary data.</text>
</comment>
<protein>
    <submittedName>
        <fullName evidence="1">Uncharacterized protein</fullName>
    </submittedName>
</protein>
<keyword evidence="2" id="KW-1185">Reference proteome</keyword>
<reference evidence="1 2" key="1">
    <citation type="journal article" date="2022" name="DNA Res.">
        <title>Chromosomal-level genome assembly of the orchid tree Bauhinia variegata (Leguminosae; Cercidoideae) supports the allotetraploid origin hypothesis of Bauhinia.</title>
        <authorList>
            <person name="Zhong Y."/>
            <person name="Chen Y."/>
            <person name="Zheng D."/>
            <person name="Pang J."/>
            <person name="Liu Y."/>
            <person name="Luo S."/>
            <person name="Meng S."/>
            <person name="Qian L."/>
            <person name="Wei D."/>
            <person name="Dai S."/>
            <person name="Zhou R."/>
        </authorList>
    </citation>
    <scope>NUCLEOTIDE SEQUENCE [LARGE SCALE GENOMIC DNA]</scope>
    <source>
        <strain evidence="1">BV-YZ2020</strain>
    </source>
</reference>
<organism evidence="1 2">
    <name type="scientific">Bauhinia variegata</name>
    <name type="common">Purple orchid tree</name>
    <name type="synonym">Phanera variegata</name>
    <dbReference type="NCBI Taxonomy" id="167791"/>
    <lineage>
        <taxon>Eukaryota</taxon>
        <taxon>Viridiplantae</taxon>
        <taxon>Streptophyta</taxon>
        <taxon>Embryophyta</taxon>
        <taxon>Tracheophyta</taxon>
        <taxon>Spermatophyta</taxon>
        <taxon>Magnoliopsida</taxon>
        <taxon>eudicotyledons</taxon>
        <taxon>Gunneridae</taxon>
        <taxon>Pentapetalae</taxon>
        <taxon>rosids</taxon>
        <taxon>fabids</taxon>
        <taxon>Fabales</taxon>
        <taxon>Fabaceae</taxon>
        <taxon>Cercidoideae</taxon>
        <taxon>Cercideae</taxon>
        <taxon>Bauhiniinae</taxon>
        <taxon>Bauhinia</taxon>
    </lineage>
</organism>
<dbReference type="Proteomes" id="UP000828941">
    <property type="component" value="Chromosome 4"/>
</dbReference>
<accession>A0ACB9PR37</accession>
<name>A0ACB9PR37_BAUVA</name>
<sequence>MLSPFVSWILSSSSSSTSSSDGEENIDTGDGDYENNNDGNEDDEHFYSEPEESPSASCARAADIPVALALPVPDASPNVTVAIPGTDETSSLNPDSRADTSIVNHRKRQRLNYSRNGRQYHRLWTKQDEMELLKGYLDYITQQRHRSTNSLQNDVAFFYDHVKPKLKVDFNQNQFVEKLRRLKRKHKVVSEKINCGEGAGYSFKNPQDDAIFEISHKIWGKSKDQNALGDDESCPCPNTVTDAQNFSDNKVKTEEVGDVDEMENVVPRLQKRSRLMVDDSAAVAVAMANDEKNNGDGNTHSIQIEGLIEETMRSCLPPLLDELLNNALEGTLSAPGLEALKPEEQSTMNSTNEEMGEEKWKKRSILELEVYLKRLEMLQDKIKARLEELRSRTQ</sequence>
<gene>
    <name evidence="1" type="ORF">L6164_010568</name>
</gene>
<proteinExistence type="predicted"/>